<evidence type="ECO:0000313" key="1">
    <source>
        <dbReference type="EMBL" id="OQU90459.1"/>
    </source>
</evidence>
<sequence>MHDNVIVVFMQGLTTRHYQCYLLCSDDKLQASDIIIVGCGIIKASDTLKTAWEYYHLQVARVRT</sequence>
<keyword evidence="2" id="KW-1185">Reference proteome</keyword>
<protein>
    <submittedName>
        <fullName evidence="1">Uncharacterized protein</fullName>
    </submittedName>
</protein>
<dbReference type="Proteomes" id="UP000000768">
    <property type="component" value="Chromosome 2"/>
</dbReference>
<dbReference type="AlphaFoldDB" id="A0A1W0W7U4"/>
<accession>A0A1W0W7U4</accession>
<dbReference type="Gramene" id="OQU90459">
    <property type="protein sequence ID" value="OQU90459"/>
    <property type="gene ID" value="SORBI_3002G413750"/>
</dbReference>
<evidence type="ECO:0000313" key="2">
    <source>
        <dbReference type="Proteomes" id="UP000000768"/>
    </source>
</evidence>
<gene>
    <name evidence="1" type="ORF">SORBI_3002G413750</name>
</gene>
<organism evidence="1 2">
    <name type="scientific">Sorghum bicolor</name>
    <name type="common">Sorghum</name>
    <name type="synonym">Sorghum vulgare</name>
    <dbReference type="NCBI Taxonomy" id="4558"/>
    <lineage>
        <taxon>Eukaryota</taxon>
        <taxon>Viridiplantae</taxon>
        <taxon>Streptophyta</taxon>
        <taxon>Embryophyta</taxon>
        <taxon>Tracheophyta</taxon>
        <taxon>Spermatophyta</taxon>
        <taxon>Magnoliopsida</taxon>
        <taxon>Liliopsida</taxon>
        <taxon>Poales</taxon>
        <taxon>Poaceae</taxon>
        <taxon>PACMAD clade</taxon>
        <taxon>Panicoideae</taxon>
        <taxon>Andropogonodae</taxon>
        <taxon>Andropogoneae</taxon>
        <taxon>Sorghinae</taxon>
        <taxon>Sorghum</taxon>
    </lineage>
</organism>
<reference evidence="1 2" key="1">
    <citation type="journal article" date="2009" name="Nature">
        <title>The Sorghum bicolor genome and the diversification of grasses.</title>
        <authorList>
            <person name="Paterson A.H."/>
            <person name="Bowers J.E."/>
            <person name="Bruggmann R."/>
            <person name="Dubchak I."/>
            <person name="Grimwood J."/>
            <person name="Gundlach H."/>
            <person name="Haberer G."/>
            <person name="Hellsten U."/>
            <person name="Mitros T."/>
            <person name="Poliakov A."/>
            <person name="Schmutz J."/>
            <person name="Spannagl M."/>
            <person name="Tang H."/>
            <person name="Wang X."/>
            <person name="Wicker T."/>
            <person name="Bharti A.K."/>
            <person name="Chapman J."/>
            <person name="Feltus F.A."/>
            <person name="Gowik U."/>
            <person name="Grigoriev I.V."/>
            <person name="Lyons E."/>
            <person name="Maher C.A."/>
            <person name="Martis M."/>
            <person name="Narechania A."/>
            <person name="Otillar R.P."/>
            <person name="Penning B.W."/>
            <person name="Salamov A.A."/>
            <person name="Wang Y."/>
            <person name="Zhang L."/>
            <person name="Carpita N.C."/>
            <person name="Freeling M."/>
            <person name="Gingle A.R."/>
            <person name="Hash C.T."/>
            <person name="Keller B."/>
            <person name="Klein P."/>
            <person name="Kresovich S."/>
            <person name="McCann M.C."/>
            <person name="Ming R."/>
            <person name="Peterson D.G."/>
            <person name="Mehboob-ur-Rahman"/>
            <person name="Ware D."/>
            <person name="Westhoff P."/>
            <person name="Mayer K.F."/>
            <person name="Messing J."/>
            <person name="Rokhsar D.S."/>
        </authorList>
    </citation>
    <scope>NUCLEOTIDE SEQUENCE [LARGE SCALE GENOMIC DNA]</scope>
    <source>
        <strain evidence="2">cv. BTx623</strain>
    </source>
</reference>
<dbReference type="InParanoid" id="A0A1W0W7U4"/>
<name>A0A1W0W7U4_SORBI</name>
<reference evidence="2" key="2">
    <citation type="journal article" date="2018" name="Plant J.">
        <title>The Sorghum bicolor reference genome: improved assembly, gene annotations, a transcriptome atlas, and signatures of genome organization.</title>
        <authorList>
            <person name="McCormick R.F."/>
            <person name="Truong S.K."/>
            <person name="Sreedasyam A."/>
            <person name="Jenkins J."/>
            <person name="Shu S."/>
            <person name="Sims D."/>
            <person name="Kennedy M."/>
            <person name="Amirebrahimi M."/>
            <person name="Weers B.D."/>
            <person name="McKinley B."/>
            <person name="Mattison A."/>
            <person name="Morishige D.T."/>
            <person name="Grimwood J."/>
            <person name="Schmutz J."/>
            <person name="Mullet J.E."/>
        </authorList>
    </citation>
    <scope>NUCLEOTIDE SEQUENCE [LARGE SCALE GENOMIC DNA]</scope>
    <source>
        <strain evidence="2">cv. BTx623</strain>
    </source>
</reference>
<dbReference type="EMBL" id="CM000761">
    <property type="protein sequence ID" value="OQU90459.1"/>
    <property type="molecule type" value="Genomic_DNA"/>
</dbReference>
<proteinExistence type="predicted"/>